<protein>
    <recommendedName>
        <fullName evidence="4">Secreted protein</fullName>
    </recommendedName>
</protein>
<dbReference type="EMBL" id="BAAATK010000009">
    <property type="protein sequence ID" value="GAA2431454.1"/>
    <property type="molecule type" value="Genomic_DNA"/>
</dbReference>
<organism evidence="2 3">
    <name type="scientific">Streptomyces glaucus</name>
    <dbReference type="NCBI Taxonomy" id="284029"/>
    <lineage>
        <taxon>Bacteria</taxon>
        <taxon>Bacillati</taxon>
        <taxon>Actinomycetota</taxon>
        <taxon>Actinomycetes</taxon>
        <taxon>Kitasatosporales</taxon>
        <taxon>Streptomycetaceae</taxon>
        <taxon>Streptomyces</taxon>
    </lineage>
</organism>
<evidence type="ECO:0008006" key="4">
    <source>
        <dbReference type="Google" id="ProtNLM"/>
    </source>
</evidence>
<gene>
    <name evidence="2" type="ORF">GCM10010421_20020</name>
</gene>
<accession>A0ABN3JJI9</accession>
<comment type="caution">
    <text evidence="2">The sequence shown here is derived from an EMBL/GenBank/DDBJ whole genome shotgun (WGS) entry which is preliminary data.</text>
</comment>
<evidence type="ECO:0000313" key="2">
    <source>
        <dbReference type="EMBL" id="GAA2431454.1"/>
    </source>
</evidence>
<dbReference type="Proteomes" id="UP001500460">
    <property type="component" value="Unassembled WGS sequence"/>
</dbReference>
<proteinExistence type="predicted"/>
<name>A0ABN3JJI9_9ACTN</name>
<feature type="region of interest" description="Disordered" evidence="1">
    <location>
        <begin position="47"/>
        <end position="87"/>
    </location>
</feature>
<sequence>MDVLLSSGRGNCRSGSPHGYGTVAVVAVTGFGSAEGAVAAVAVPEGSRTGGGVADRTGGRRFTREGAGSPGSGVGCRRRLTGWAGAR</sequence>
<evidence type="ECO:0000313" key="3">
    <source>
        <dbReference type="Proteomes" id="UP001500460"/>
    </source>
</evidence>
<reference evidence="2 3" key="1">
    <citation type="journal article" date="2019" name="Int. J. Syst. Evol. Microbiol.">
        <title>The Global Catalogue of Microorganisms (GCM) 10K type strain sequencing project: providing services to taxonomists for standard genome sequencing and annotation.</title>
        <authorList>
            <consortium name="The Broad Institute Genomics Platform"/>
            <consortium name="The Broad Institute Genome Sequencing Center for Infectious Disease"/>
            <person name="Wu L."/>
            <person name="Ma J."/>
        </authorList>
    </citation>
    <scope>NUCLEOTIDE SEQUENCE [LARGE SCALE GENOMIC DNA]</scope>
    <source>
        <strain evidence="2 3">JCM 6922</strain>
    </source>
</reference>
<evidence type="ECO:0000256" key="1">
    <source>
        <dbReference type="SAM" id="MobiDB-lite"/>
    </source>
</evidence>
<keyword evidence="3" id="KW-1185">Reference proteome</keyword>